<organism evidence="8 9">
    <name type="scientific">Arabis alpina</name>
    <name type="common">Alpine rock-cress</name>
    <dbReference type="NCBI Taxonomy" id="50452"/>
    <lineage>
        <taxon>Eukaryota</taxon>
        <taxon>Viridiplantae</taxon>
        <taxon>Streptophyta</taxon>
        <taxon>Embryophyta</taxon>
        <taxon>Tracheophyta</taxon>
        <taxon>Spermatophyta</taxon>
        <taxon>Magnoliopsida</taxon>
        <taxon>eudicotyledons</taxon>
        <taxon>Gunneridae</taxon>
        <taxon>Pentapetalae</taxon>
        <taxon>rosids</taxon>
        <taxon>malvids</taxon>
        <taxon>Brassicales</taxon>
        <taxon>Brassicaceae</taxon>
        <taxon>Arabideae</taxon>
        <taxon>Arabis</taxon>
    </lineage>
</organism>
<dbReference type="AlphaFoldDB" id="A0A087HHR8"/>
<dbReference type="OMA" id="LGPKAYW"/>
<dbReference type="GO" id="GO:0015211">
    <property type="term" value="F:purine nucleoside transmembrane transporter activity"/>
    <property type="evidence" value="ECO:0007669"/>
    <property type="project" value="UniProtKB-UniRule"/>
</dbReference>
<keyword evidence="6 7" id="KW-0472">Membrane</keyword>
<dbReference type="PANTHER" id="PTHR31376:SF3">
    <property type="entry name" value="PURINE PERMEASE 4-RELATED"/>
    <property type="match status" value="1"/>
</dbReference>
<evidence type="ECO:0000313" key="8">
    <source>
        <dbReference type="EMBL" id="KFK41670.1"/>
    </source>
</evidence>
<dbReference type="GO" id="GO:0005345">
    <property type="term" value="F:purine nucleobase transmembrane transporter activity"/>
    <property type="evidence" value="ECO:0007669"/>
    <property type="project" value="UniProtKB-UniRule"/>
</dbReference>
<evidence type="ECO:0000256" key="6">
    <source>
        <dbReference type="ARBA" id="ARBA00023136"/>
    </source>
</evidence>
<gene>
    <name evidence="8" type="ordered locus">AALP_Aa2g157700</name>
</gene>
<evidence type="ECO:0000256" key="2">
    <source>
        <dbReference type="ARBA" id="ARBA00006213"/>
    </source>
</evidence>
<feature type="transmembrane region" description="Helical" evidence="7">
    <location>
        <begin position="318"/>
        <end position="340"/>
    </location>
</feature>
<dbReference type="Proteomes" id="UP000029120">
    <property type="component" value="Chromosome 2"/>
</dbReference>
<evidence type="ECO:0000256" key="5">
    <source>
        <dbReference type="ARBA" id="ARBA00022989"/>
    </source>
</evidence>
<keyword evidence="4 7" id="KW-0812">Transmembrane</keyword>
<keyword evidence="5 7" id="KW-1133">Transmembrane helix</keyword>
<evidence type="ECO:0000256" key="4">
    <source>
        <dbReference type="ARBA" id="ARBA00022692"/>
    </source>
</evidence>
<feature type="transmembrane region" description="Helical" evidence="7">
    <location>
        <begin position="129"/>
        <end position="146"/>
    </location>
</feature>
<evidence type="ECO:0000256" key="7">
    <source>
        <dbReference type="RuleBase" id="RU368015"/>
    </source>
</evidence>
<evidence type="ECO:0000313" key="9">
    <source>
        <dbReference type="Proteomes" id="UP000029120"/>
    </source>
</evidence>
<dbReference type="OrthoDB" id="683622at2759"/>
<dbReference type="eggNOG" id="ENOG502QVXU">
    <property type="taxonomic scope" value="Eukaryota"/>
</dbReference>
<comment type="similarity">
    <text evidence="2 7">Belongs to the purine permeases (TC 2.A.7.14) family.</text>
</comment>
<dbReference type="GO" id="GO:0016020">
    <property type="term" value="C:membrane"/>
    <property type="evidence" value="ECO:0007669"/>
    <property type="project" value="UniProtKB-SubCell"/>
</dbReference>
<comment type="subcellular location">
    <subcellularLocation>
        <location evidence="1 7">Membrane</location>
        <topology evidence="1 7">Multi-pass membrane protein</topology>
    </subcellularLocation>
</comment>
<sequence>MSDGRVNVDQQEQNMVQVKPVKRNLCLLLATYGALFVGSIASSLLAKYYFVHGGSSRWVSTWVQSAGFPLLLILIYAPYFIFGTTTRRPFTRFTRRHLIFSALIGFVLGFNNFLFSWGTSYLPVSTSSLLLSTQLIFTLLLSVIIVKQKVTFSNLNCVILLTISSVLLALGSSQDKPPGLTKTKYFIGFLSTIGAGLLFALYLPVTEKLYRTVYCYSMVMEMQFVFEFSATVFATIGMAFDGGFKEMVKEANHVFTKGPTVYWTVAILANVVTWQLCFAATSGMVYLTSGITGGICMTALLAMNVIGGVVVYGDEFGGIKIVSTVLCVWGFSSYVYGLYVKMKKEEKKVKSGEYPGVKTAVEDGGVVEMGKVNDVVATADDRV</sequence>
<dbReference type="InterPro" id="IPR030182">
    <property type="entry name" value="PUP_plant"/>
</dbReference>
<feature type="transmembrane region" description="Helical" evidence="7">
    <location>
        <begin position="66"/>
        <end position="86"/>
    </location>
</feature>
<dbReference type="SUPFAM" id="SSF103481">
    <property type="entry name" value="Multidrug resistance efflux transporter EmrE"/>
    <property type="match status" value="1"/>
</dbReference>
<protein>
    <recommendedName>
        <fullName evidence="7">Probable purine permease</fullName>
    </recommendedName>
</protein>
<feature type="transmembrane region" description="Helical" evidence="7">
    <location>
        <begin position="260"/>
        <end position="279"/>
    </location>
</feature>
<keyword evidence="3 7" id="KW-0813">Transport</keyword>
<dbReference type="PANTHER" id="PTHR31376">
    <property type="entry name" value="OS09G0467300 PROTEIN-RELATED"/>
    <property type="match status" value="1"/>
</dbReference>
<accession>A0A087HHR8</accession>
<feature type="transmembrane region" description="Helical" evidence="7">
    <location>
        <begin position="224"/>
        <end position="240"/>
    </location>
</feature>
<feature type="transmembrane region" description="Helical" evidence="7">
    <location>
        <begin position="153"/>
        <end position="173"/>
    </location>
</feature>
<feature type="transmembrane region" description="Helical" evidence="7">
    <location>
        <begin position="25"/>
        <end position="46"/>
    </location>
</feature>
<evidence type="ECO:0000256" key="1">
    <source>
        <dbReference type="ARBA" id="ARBA00004141"/>
    </source>
</evidence>
<feature type="transmembrane region" description="Helical" evidence="7">
    <location>
        <begin position="185"/>
        <end position="203"/>
    </location>
</feature>
<feature type="transmembrane region" description="Helical" evidence="7">
    <location>
        <begin position="98"/>
        <end position="117"/>
    </location>
</feature>
<feature type="transmembrane region" description="Helical" evidence="7">
    <location>
        <begin position="291"/>
        <end position="312"/>
    </location>
</feature>
<dbReference type="Gramene" id="KFK41670">
    <property type="protein sequence ID" value="KFK41670"/>
    <property type="gene ID" value="AALP_AA2G157700"/>
</dbReference>
<dbReference type="Pfam" id="PF16913">
    <property type="entry name" value="PUNUT"/>
    <property type="match status" value="1"/>
</dbReference>
<reference evidence="9" key="1">
    <citation type="journal article" date="2015" name="Nat. Plants">
        <title>Genome expansion of Arabis alpina linked with retrotransposition and reduced symmetric DNA methylation.</title>
        <authorList>
            <person name="Willing E.M."/>
            <person name="Rawat V."/>
            <person name="Mandakova T."/>
            <person name="Maumus F."/>
            <person name="James G.V."/>
            <person name="Nordstroem K.J."/>
            <person name="Becker C."/>
            <person name="Warthmann N."/>
            <person name="Chica C."/>
            <person name="Szarzynska B."/>
            <person name="Zytnicki M."/>
            <person name="Albani M.C."/>
            <person name="Kiefer C."/>
            <person name="Bergonzi S."/>
            <person name="Castaings L."/>
            <person name="Mateos J.L."/>
            <person name="Berns M.C."/>
            <person name="Bujdoso N."/>
            <person name="Piofczyk T."/>
            <person name="de Lorenzo L."/>
            <person name="Barrero-Sicilia C."/>
            <person name="Mateos I."/>
            <person name="Piednoel M."/>
            <person name="Hagmann J."/>
            <person name="Chen-Min-Tao R."/>
            <person name="Iglesias-Fernandez R."/>
            <person name="Schuster S.C."/>
            <person name="Alonso-Blanco C."/>
            <person name="Roudier F."/>
            <person name="Carbonero P."/>
            <person name="Paz-Ares J."/>
            <person name="Davis S.J."/>
            <person name="Pecinka A."/>
            <person name="Quesneville H."/>
            <person name="Colot V."/>
            <person name="Lysak M.A."/>
            <person name="Weigel D."/>
            <person name="Coupland G."/>
            <person name="Schneeberger K."/>
        </authorList>
    </citation>
    <scope>NUCLEOTIDE SEQUENCE [LARGE SCALE GENOMIC DNA]</scope>
    <source>
        <strain evidence="9">cv. Pajares</strain>
    </source>
</reference>
<name>A0A087HHR8_ARAAL</name>
<keyword evidence="9" id="KW-1185">Reference proteome</keyword>
<evidence type="ECO:0000256" key="3">
    <source>
        <dbReference type="ARBA" id="ARBA00022448"/>
    </source>
</evidence>
<proteinExistence type="inferred from homology"/>
<dbReference type="InterPro" id="IPR037185">
    <property type="entry name" value="EmrE-like"/>
</dbReference>
<dbReference type="EMBL" id="CM002870">
    <property type="protein sequence ID" value="KFK41670.1"/>
    <property type="molecule type" value="Genomic_DNA"/>
</dbReference>